<feature type="transmembrane region" description="Helical" evidence="2">
    <location>
        <begin position="73"/>
        <end position="91"/>
    </location>
</feature>
<gene>
    <name evidence="3" type="ORF">BCS90_24930</name>
</gene>
<reference evidence="3" key="1">
    <citation type="submission" date="2016-07" db="EMBL/GenBank/DDBJ databases">
        <authorList>
            <person name="Kauffman K."/>
            <person name="Arevalo P."/>
            <person name="Polz M.F."/>
        </authorList>
    </citation>
    <scope>NUCLEOTIDE SEQUENCE</scope>
    <source>
        <strain evidence="3">10N.222.46.E12</strain>
    </source>
</reference>
<sequence>MNTPWHRLERYLKTLFQFIILPLVVTISIQILCFIGVVYYAFAYYPIPESYSTFSLSDWQKTMKCLWQLSLEYTALLHFFIGISIVIYLFAQNKAKSLSTELENPPLDAEQNSSLGKQSPTP</sequence>
<feature type="transmembrane region" description="Helical" evidence="2">
    <location>
        <begin position="20"/>
        <end position="42"/>
    </location>
</feature>
<keyword evidence="2" id="KW-0812">Transmembrane</keyword>
<feature type="compositionally biased region" description="Polar residues" evidence="1">
    <location>
        <begin position="110"/>
        <end position="122"/>
    </location>
</feature>
<accession>A0A7Z1S1J4</accession>
<evidence type="ECO:0000313" key="3">
    <source>
        <dbReference type="EMBL" id="PMP24872.1"/>
    </source>
</evidence>
<name>A0A7Z1S1J4_9VIBR</name>
<evidence type="ECO:0000256" key="1">
    <source>
        <dbReference type="SAM" id="MobiDB-lite"/>
    </source>
</evidence>
<feature type="region of interest" description="Disordered" evidence="1">
    <location>
        <begin position="102"/>
        <end position="122"/>
    </location>
</feature>
<comment type="caution">
    <text evidence="3">The sequence shown here is derived from an EMBL/GenBank/DDBJ whole genome shotgun (WGS) entry which is preliminary data.</text>
</comment>
<proteinExistence type="predicted"/>
<dbReference type="EMBL" id="MDBS01000061">
    <property type="protein sequence ID" value="PMP24872.1"/>
    <property type="molecule type" value="Genomic_DNA"/>
</dbReference>
<dbReference type="RefSeq" id="WP_102332412.1">
    <property type="nucleotide sequence ID" value="NZ_CP170595.1"/>
</dbReference>
<keyword evidence="2" id="KW-0472">Membrane</keyword>
<keyword evidence="2" id="KW-1133">Transmembrane helix</keyword>
<organism evidence="3">
    <name type="scientific">Vibrio cyclitrophicus</name>
    <dbReference type="NCBI Taxonomy" id="47951"/>
    <lineage>
        <taxon>Bacteria</taxon>
        <taxon>Pseudomonadati</taxon>
        <taxon>Pseudomonadota</taxon>
        <taxon>Gammaproteobacteria</taxon>
        <taxon>Vibrionales</taxon>
        <taxon>Vibrionaceae</taxon>
        <taxon>Vibrio</taxon>
    </lineage>
</organism>
<dbReference type="AlphaFoldDB" id="A0A7Z1S1J4"/>
<reference evidence="3" key="2">
    <citation type="journal article" date="2018" name="Nature">
        <title>A major lineage of non-tailed dsDNA viruses as unrecognized killers of marine bacteria.</title>
        <authorList>
            <person name="Kauffman K.M."/>
            <person name="Hussain F.A."/>
            <person name="Yang J."/>
            <person name="Arevalo P."/>
            <person name="Brown J.M."/>
            <person name="Chang W.K."/>
            <person name="VanInsberghe D."/>
            <person name="Elsherbini J."/>
            <person name="Sharma R.S."/>
            <person name="Cutler M.B."/>
            <person name="Kelly L."/>
            <person name="Polz M.F."/>
        </authorList>
    </citation>
    <scope>NUCLEOTIDE SEQUENCE</scope>
    <source>
        <strain evidence="3">10N.222.46.E12</strain>
    </source>
</reference>
<protein>
    <submittedName>
        <fullName evidence="3">Uncharacterized protein</fullName>
    </submittedName>
</protein>
<evidence type="ECO:0000256" key="2">
    <source>
        <dbReference type="SAM" id="Phobius"/>
    </source>
</evidence>